<organism evidence="1 2">
    <name type="scientific">candidate division WS6 bacterium OLB20</name>
    <dbReference type="NCBI Taxonomy" id="1617426"/>
    <lineage>
        <taxon>Bacteria</taxon>
        <taxon>Candidatus Dojkabacteria</taxon>
    </lineage>
</organism>
<dbReference type="STRING" id="1617426.TR69_WS6001000518"/>
<evidence type="ECO:0000313" key="2">
    <source>
        <dbReference type="Proteomes" id="UP000070457"/>
    </source>
</evidence>
<proteinExistence type="predicted"/>
<dbReference type="Proteomes" id="UP000070457">
    <property type="component" value="Unassembled WGS sequence"/>
</dbReference>
<protein>
    <submittedName>
        <fullName evidence="1">Uncharacterized protein</fullName>
    </submittedName>
</protein>
<name>A0A136LXX2_9BACT</name>
<comment type="caution">
    <text evidence="1">The sequence shown here is derived from an EMBL/GenBank/DDBJ whole genome shotgun (WGS) entry which is preliminary data.</text>
</comment>
<accession>A0A136LXX2</accession>
<dbReference type="AlphaFoldDB" id="A0A136LXX2"/>
<dbReference type="EMBL" id="JYNZ01000003">
    <property type="protein sequence ID" value="KXK26514.1"/>
    <property type="molecule type" value="Genomic_DNA"/>
</dbReference>
<sequence>MKNNKTTKIAVRLEPKEKKLLFYFATRLGLSPSALVRNQIKSMLSELEEKLADAHYLNVTNLSNMTGPTYSQDEIESLFEVTHD</sequence>
<reference evidence="1 2" key="1">
    <citation type="submission" date="2015-02" db="EMBL/GenBank/DDBJ databases">
        <title>Improved understanding of the partial-nitritation anammox process through 23 genomes representing the majority of the microbial community.</title>
        <authorList>
            <person name="Speth D.R."/>
            <person name="In T Zandt M."/>
            <person name="Guerrero Cruz S."/>
            <person name="Jetten M.S."/>
            <person name="Dutilh B.E."/>
        </authorList>
    </citation>
    <scope>NUCLEOTIDE SEQUENCE [LARGE SCALE GENOMIC DNA]</scope>
    <source>
        <strain evidence="1">OLB20</strain>
    </source>
</reference>
<gene>
    <name evidence="1" type="ORF">TR69_WS6001000518</name>
</gene>
<evidence type="ECO:0000313" key="1">
    <source>
        <dbReference type="EMBL" id="KXK26514.1"/>
    </source>
</evidence>